<evidence type="ECO:0000313" key="1">
    <source>
        <dbReference type="EMBL" id="KAI9184757.1"/>
    </source>
</evidence>
<dbReference type="Proteomes" id="UP001064489">
    <property type="component" value="Chromosome 3"/>
</dbReference>
<reference evidence="1" key="2">
    <citation type="submission" date="2023-02" db="EMBL/GenBank/DDBJ databases">
        <authorList>
            <person name="Swenson N.G."/>
            <person name="Wegrzyn J.L."/>
            <person name="Mcevoy S.L."/>
        </authorList>
    </citation>
    <scope>NUCLEOTIDE SEQUENCE</scope>
    <source>
        <strain evidence="1">91603</strain>
        <tissue evidence="1">Leaf</tissue>
    </source>
</reference>
<evidence type="ECO:0000313" key="2">
    <source>
        <dbReference type="Proteomes" id="UP001064489"/>
    </source>
</evidence>
<sequence length="91" mass="10648">MELSDHHRCRYEMLELMSYDEVVTQIWNFQAANVGNTCTLFPVEDGTARLLELLEAIRYRTNLTLIFKQSNSFKKFDNVLPSKFLQSSLNL</sequence>
<name>A0AAD5NWM5_ACENE</name>
<organism evidence="1 2">
    <name type="scientific">Acer negundo</name>
    <name type="common">Box elder</name>
    <dbReference type="NCBI Taxonomy" id="4023"/>
    <lineage>
        <taxon>Eukaryota</taxon>
        <taxon>Viridiplantae</taxon>
        <taxon>Streptophyta</taxon>
        <taxon>Embryophyta</taxon>
        <taxon>Tracheophyta</taxon>
        <taxon>Spermatophyta</taxon>
        <taxon>Magnoliopsida</taxon>
        <taxon>eudicotyledons</taxon>
        <taxon>Gunneridae</taxon>
        <taxon>Pentapetalae</taxon>
        <taxon>rosids</taxon>
        <taxon>malvids</taxon>
        <taxon>Sapindales</taxon>
        <taxon>Sapindaceae</taxon>
        <taxon>Hippocastanoideae</taxon>
        <taxon>Acereae</taxon>
        <taxon>Acer</taxon>
    </lineage>
</organism>
<accession>A0AAD5NWM5</accession>
<dbReference type="AlphaFoldDB" id="A0AAD5NWM5"/>
<protein>
    <submittedName>
        <fullName evidence="1">Uncharacterized protein</fullName>
    </submittedName>
</protein>
<keyword evidence="2" id="KW-1185">Reference proteome</keyword>
<comment type="caution">
    <text evidence="1">The sequence shown here is derived from an EMBL/GenBank/DDBJ whole genome shotgun (WGS) entry which is preliminary data.</text>
</comment>
<dbReference type="EMBL" id="JAJSOW010000100">
    <property type="protein sequence ID" value="KAI9184757.1"/>
    <property type="molecule type" value="Genomic_DNA"/>
</dbReference>
<proteinExistence type="predicted"/>
<reference evidence="1" key="1">
    <citation type="journal article" date="2022" name="Plant J.">
        <title>Strategies of tolerance reflected in two North American maple genomes.</title>
        <authorList>
            <person name="McEvoy S.L."/>
            <person name="Sezen U.U."/>
            <person name="Trouern-Trend A."/>
            <person name="McMahon S.M."/>
            <person name="Schaberg P.G."/>
            <person name="Yang J."/>
            <person name="Wegrzyn J.L."/>
            <person name="Swenson N.G."/>
        </authorList>
    </citation>
    <scope>NUCLEOTIDE SEQUENCE</scope>
    <source>
        <strain evidence="1">91603</strain>
    </source>
</reference>
<gene>
    <name evidence="1" type="ORF">LWI28_000802</name>
</gene>